<reference evidence="5 6" key="1">
    <citation type="submission" date="2024-05" db="EMBL/GenBank/DDBJ databases">
        <title>Genome sequencing of Marine Estuary Bacteria, Shewanella vesiculosa and S. baltica, and Pseudomonas syringae.</title>
        <authorList>
            <person name="Gurung A."/>
            <person name="Maclea K.S."/>
        </authorList>
    </citation>
    <scope>NUCLEOTIDE SEQUENCE [LARGE SCALE GENOMIC DNA]</scope>
    <source>
        <strain evidence="5 6">1A</strain>
    </source>
</reference>
<evidence type="ECO:0000313" key="5">
    <source>
        <dbReference type="EMBL" id="MEO3681310.1"/>
    </source>
</evidence>
<evidence type="ECO:0000259" key="4">
    <source>
        <dbReference type="PROSITE" id="PS01124"/>
    </source>
</evidence>
<evidence type="ECO:0000313" key="6">
    <source>
        <dbReference type="Proteomes" id="UP001477278"/>
    </source>
</evidence>
<dbReference type="PROSITE" id="PS01124">
    <property type="entry name" value="HTH_ARAC_FAMILY_2"/>
    <property type="match status" value="1"/>
</dbReference>
<keyword evidence="3" id="KW-0804">Transcription</keyword>
<dbReference type="InterPro" id="IPR020449">
    <property type="entry name" value="Tscrpt_reg_AraC-type_HTH"/>
</dbReference>
<dbReference type="SMART" id="SM00342">
    <property type="entry name" value="HTH_ARAC"/>
    <property type="match status" value="1"/>
</dbReference>
<keyword evidence="6" id="KW-1185">Reference proteome</keyword>
<sequence length="337" mass="38389">MQPLPIFYLNQVYQQLRQWDCNVNIWLAHNGMTLEQLQDPHYQVSFDDYQRLIASAIHLSARPDLGLHVGNRIGINTHGMMGFAILNSSTLKQAIETLKQFINTRTPLVKISIHETTKALVVTLEAVQPLGMIQQPYMDALLVTLTKLLQQLTPQSSPLCQVNISFAPPSYWQQYAELFKAPVHFNQAKTQLMLTLASMTQPLDMADPSSFMQAKQWCINELKQLNGQQSLSDKLYQYLLQSSVPLPSLSDTAAHFHMTPRTVHRHLAQQQSSYKSIVASVNHQIAKHYLSQSQGSIKQLSYQLGYVDVANFRRAFKRWQGTTPSEYRMQQKAHPAI</sequence>
<dbReference type="PANTHER" id="PTHR47894">
    <property type="entry name" value="HTH-TYPE TRANSCRIPTIONAL REGULATOR GADX"/>
    <property type="match status" value="1"/>
</dbReference>
<dbReference type="SUPFAM" id="SSF46689">
    <property type="entry name" value="Homeodomain-like"/>
    <property type="match status" value="1"/>
</dbReference>
<evidence type="ECO:0000256" key="3">
    <source>
        <dbReference type="ARBA" id="ARBA00023163"/>
    </source>
</evidence>
<organism evidence="5 6">
    <name type="scientific">Shewanella vesiculosa</name>
    <dbReference type="NCBI Taxonomy" id="518738"/>
    <lineage>
        <taxon>Bacteria</taxon>
        <taxon>Pseudomonadati</taxon>
        <taxon>Pseudomonadota</taxon>
        <taxon>Gammaproteobacteria</taxon>
        <taxon>Alteromonadales</taxon>
        <taxon>Shewanellaceae</taxon>
        <taxon>Shewanella</taxon>
    </lineage>
</organism>
<dbReference type="InterPro" id="IPR009057">
    <property type="entry name" value="Homeodomain-like_sf"/>
</dbReference>
<dbReference type="PRINTS" id="PR00032">
    <property type="entry name" value="HTHARAC"/>
</dbReference>
<name>A0ABV0FKG1_9GAMM</name>
<dbReference type="InterPro" id="IPR032687">
    <property type="entry name" value="AraC-type_N"/>
</dbReference>
<keyword evidence="2" id="KW-0238">DNA-binding</keyword>
<dbReference type="Pfam" id="PF12833">
    <property type="entry name" value="HTH_18"/>
    <property type="match status" value="1"/>
</dbReference>
<evidence type="ECO:0000256" key="2">
    <source>
        <dbReference type="ARBA" id="ARBA00023125"/>
    </source>
</evidence>
<comment type="caution">
    <text evidence="5">The sequence shown here is derived from an EMBL/GenBank/DDBJ whole genome shotgun (WGS) entry which is preliminary data.</text>
</comment>
<dbReference type="Pfam" id="PF12625">
    <property type="entry name" value="Arabinose_bd"/>
    <property type="match status" value="1"/>
</dbReference>
<proteinExistence type="predicted"/>
<dbReference type="EMBL" id="JBDPZN010000001">
    <property type="protein sequence ID" value="MEO3681310.1"/>
    <property type="molecule type" value="Genomic_DNA"/>
</dbReference>
<dbReference type="Gene3D" id="1.10.10.60">
    <property type="entry name" value="Homeodomain-like"/>
    <property type="match status" value="1"/>
</dbReference>
<feature type="domain" description="HTH araC/xylS-type" evidence="4">
    <location>
        <begin position="233"/>
        <end position="330"/>
    </location>
</feature>
<dbReference type="Proteomes" id="UP001477278">
    <property type="component" value="Unassembled WGS sequence"/>
</dbReference>
<keyword evidence="1" id="KW-0805">Transcription regulation</keyword>
<dbReference type="PANTHER" id="PTHR47894:SF1">
    <property type="entry name" value="HTH-TYPE TRANSCRIPTIONAL REGULATOR VQSM"/>
    <property type="match status" value="1"/>
</dbReference>
<dbReference type="InterPro" id="IPR018060">
    <property type="entry name" value="HTH_AraC"/>
</dbReference>
<evidence type="ECO:0000256" key="1">
    <source>
        <dbReference type="ARBA" id="ARBA00023015"/>
    </source>
</evidence>
<protein>
    <submittedName>
        <fullName evidence="5">AraC family transcriptional regulator</fullName>
    </submittedName>
</protein>
<gene>
    <name evidence="5" type="ORF">ABHN84_03280</name>
</gene>
<accession>A0ABV0FKG1</accession>
<dbReference type="RefSeq" id="WP_347689586.1">
    <property type="nucleotide sequence ID" value="NZ_JBDPZN010000001.1"/>
</dbReference>